<proteinExistence type="predicted"/>
<name>A0A7Y7Z9P4_PSEPU</name>
<dbReference type="Pfam" id="PF05193">
    <property type="entry name" value="Peptidase_M16_C"/>
    <property type="match status" value="1"/>
</dbReference>
<dbReference type="InterPro" id="IPR007863">
    <property type="entry name" value="Peptidase_M16_C"/>
</dbReference>
<dbReference type="AlphaFoldDB" id="A0A7Y7Z9P4"/>
<dbReference type="PANTHER" id="PTHR11851:SF224">
    <property type="entry name" value="PROCESSING PROTEASE"/>
    <property type="match status" value="1"/>
</dbReference>
<dbReference type="GO" id="GO:0046872">
    <property type="term" value="F:metal ion binding"/>
    <property type="evidence" value="ECO:0007669"/>
    <property type="project" value="InterPro"/>
</dbReference>
<evidence type="ECO:0000313" key="3">
    <source>
        <dbReference type="EMBL" id="NWC80398.1"/>
    </source>
</evidence>
<dbReference type="InterPro" id="IPR011249">
    <property type="entry name" value="Metalloenz_LuxS/M16"/>
</dbReference>
<reference evidence="3 4" key="1">
    <citation type="submission" date="2020-04" db="EMBL/GenBank/DDBJ databases">
        <title>Molecular characterization of pseudomonads from Agaricus bisporus reveal novel blotch 2 pathogens in Western Europe.</title>
        <authorList>
            <person name="Taparia T."/>
            <person name="Krijger M."/>
            <person name="Haynes E."/>
            <person name="Elpinstone J.G."/>
            <person name="Noble R."/>
            <person name="Van Der Wolf J."/>
        </authorList>
    </citation>
    <scope>NUCLEOTIDE SEQUENCE [LARGE SCALE GENOMIC DNA]</scope>
    <source>
        <strain evidence="3 4">P7765</strain>
    </source>
</reference>
<dbReference type="Pfam" id="PF00675">
    <property type="entry name" value="Peptidase_M16"/>
    <property type="match status" value="1"/>
</dbReference>
<accession>A0A7Y7Z9P4</accession>
<dbReference type="InterPro" id="IPR050361">
    <property type="entry name" value="MPP/UQCRC_Complex"/>
</dbReference>
<comment type="caution">
    <text evidence="3">The sequence shown here is derived from an EMBL/GenBank/DDBJ whole genome shotgun (WGS) entry which is preliminary data.</text>
</comment>
<organism evidence="3 4">
    <name type="scientific">Pseudomonas putida</name>
    <name type="common">Arthrobacter siderocapsulatus</name>
    <dbReference type="NCBI Taxonomy" id="303"/>
    <lineage>
        <taxon>Bacteria</taxon>
        <taxon>Pseudomonadati</taxon>
        <taxon>Pseudomonadota</taxon>
        <taxon>Gammaproteobacteria</taxon>
        <taxon>Pseudomonadales</taxon>
        <taxon>Pseudomonadaceae</taxon>
        <taxon>Pseudomonas</taxon>
    </lineage>
</organism>
<dbReference type="Proteomes" id="UP000542695">
    <property type="component" value="Unassembled WGS sequence"/>
</dbReference>
<dbReference type="RefSeq" id="WP_177010384.1">
    <property type="nucleotide sequence ID" value="NZ_JACARV010000018.1"/>
</dbReference>
<evidence type="ECO:0000259" key="2">
    <source>
        <dbReference type="Pfam" id="PF05193"/>
    </source>
</evidence>
<evidence type="ECO:0000313" key="4">
    <source>
        <dbReference type="Proteomes" id="UP000542695"/>
    </source>
</evidence>
<dbReference type="PANTHER" id="PTHR11851">
    <property type="entry name" value="METALLOPROTEASE"/>
    <property type="match status" value="1"/>
</dbReference>
<evidence type="ECO:0000259" key="1">
    <source>
        <dbReference type="Pfam" id="PF00675"/>
    </source>
</evidence>
<protein>
    <submittedName>
        <fullName evidence="3">Insulinase family protein</fullName>
    </submittedName>
</protein>
<feature type="domain" description="Peptidase M16 N-terminal" evidence="1">
    <location>
        <begin position="72"/>
        <end position="205"/>
    </location>
</feature>
<dbReference type="InterPro" id="IPR011765">
    <property type="entry name" value="Pept_M16_N"/>
</dbReference>
<dbReference type="SUPFAM" id="SSF63411">
    <property type="entry name" value="LuxS/MPP-like metallohydrolase"/>
    <property type="match status" value="2"/>
</dbReference>
<sequence>MNNPLSTSSMPLICKGPMTDTAVAAMARLESTQGLGLDLEQHQPLPAQIQQWQTDEGAKVSFMPSHDRPIFDLALRFRAGSALDGTSPGLAALVLYSLDQGTEHLDAAQFAQAIEGLGAIMARQMNQDEAVITLRCLSLPALRTSALQLLTQMLARPAFREEAVAGIRERLLNFLGAVASSPASGMSHATMSHVFDGHPYATHWAGTPESLKQIDEQQLRDFHRRAYSANNLDIGLVGDLSRDEAQTLITELLQALPQHWAGQLPPPAPLPEALTRHQEHTASTTRATLTLLLPTSPDKPGYAALTMLDEILGSGFESRLTQELRSRRALTYTIRSSLRPFDAVSLLQIEWDIAPQYRDASRELVSGMLACLREHGPSQAECDMARNQIAGRLHRTMASNAELAKSLATSSHLGQPADHFATYIQSLAALTPKDIREAARIWLSPAQEVFITLGPPHAQQPLPELP</sequence>
<dbReference type="EMBL" id="JACARV010000018">
    <property type="protein sequence ID" value="NWC80398.1"/>
    <property type="molecule type" value="Genomic_DNA"/>
</dbReference>
<feature type="domain" description="Peptidase M16 C-terminal" evidence="2">
    <location>
        <begin position="214"/>
        <end position="388"/>
    </location>
</feature>
<dbReference type="Gene3D" id="3.30.830.10">
    <property type="entry name" value="Metalloenzyme, LuxS/M16 peptidase-like"/>
    <property type="match status" value="2"/>
</dbReference>
<gene>
    <name evidence="3" type="ORF">HX798_08820</name>
</gene>